<organism evidence="1 2">
    <name type="scientific">Laodelphax striatellus</name>
    <name type="common">Small brown planthopper</name>
    <name type="synonym">Delphax striatella</name>
    <dbReference type="NCBI Taxonomy" id="195883"/>
    <lineage>
        <taxon>Eukaryota</taxon>
        <taxon>Metazoa</taxon>
        <taxon>Ecdysozoa</taxon>
        <taxon>Arthropoda</taxon>
        <taxon>Hexapoda</taxon>
        <taxon>Insecta</taxon>
        <taxon>Pterygota</taxon>
        <taxon>Neoptera</taxon>
        <taxon>Paraneoptera</taxon>
        <taxon>Hemiptera</taxon>
        <taxon>Auchenorrhyncha</taxon>
        <taxon>Fulgoroidea</taxon>
        <taxon>Delphacidae</taxon>
        <taxon>Criomorphinae</taxon>
        <taxon>Laodelphax</taxon>
    </lineage>
</organism>
<evidence type="ECO:0000313" key="2">
    <source>
        <dbReference type="Proteomes" id="UP000291343"/>
    </source>
</evidence>
<name>A0A482XA64_LAOST</name>
<evidence type="ECO:0000313" key="1">
    <source>
        <dbReference type="EMBL" id="RZF42201.1"/>
    </source>
</evidence>
<keyword evidence="2" id="KW-1185">Reference proteome</keyword>
<sequence>MRKISGDASTSIHLDLSSSPAALRLKSRKPIWLYLYEAGSADSTAQKWSESPNCECGETQTMDHIVSSCPLYHFPGGLPRLHLANDGGLALAGGV</sequence>
<dbReference type="AlphaFoldDB" id="A0A482XA64"/>
<reference evidence="1 2" key="1">
    <citation type="journal article" date="2017" name="Gigascience">
        <title>Genome sequence of the small brown planthopper, Laodelphax striatellus.</title>
        <authorList>
            <person name="Zhu J."/>
            <person name="Jiang F."/>
            <person name="Wang X."/>
            <person name="Yang P."/>
            <person name="Bao Y."/>
            <person name="Zhao W."/>
            <person name="Wang W."/>
            <person name="Lu H."/>
            <person name="Wang Q."/>
            <person name="Cui N."/>
            <person name="Li J."/>
            <person name="Chen X."/>
            <person name="Luo L."/>
            <person name="Yu J."/>
            <person name="Kang L."/>
            <person name="Cui F."/>
        </authorList>
    </citation>
    <scope>NUCLEOTIDE SEQUENCE [LARGE SCALE GENOMIC DNA]</scope>
    <source>
        <strain evidence="1">Lst14</strain>
    </source>
</reference>
<protein>
    <submittedName>
        <fullName evidence="1">Uncharacterized protein</fullName>
    </submittedName>
</protein>
<dbReference type="OrthoDB" id="6630953at2759"/>
<dbReference type="Proteomes" id="UP000291343">
    <property type="component" value="Unassembled WGS sequence"/>
</dbReference>
<dbReference type="InParanoid" id="A0A482XA64"/>
<dbReference type="EMBL" id="QKKF02015335">
    <property type="protein sequence ID" value="RZF42201.1"/>
    <property type="molecule type" value="Genomic_DNA"/>
</dbReference>
<proteinExistence type="predicted"/>
<comment type="caution">
    <text evidence="1">The sequence shown here is derived from an EMBL/GenBank/DDBJ whole genome shotgun (WGS) entry which is preliminary data.</text>
</comment>
<accession>A0A482XA64</accession>
<gene>
    <name evidence="1" type="ORF">LSTR_LSTR004350</name>
</gene>